<dbReference type="InterPro" id="IPR016039">
    <property type="entry name" value="Thiolase-like"/>
</dbReference>
<sequence>MAPIEAVISGIGGAFPQSEGFEGFMNNLMEGKNLSSVDSLRWKPGLLGTSPHVGKIANVHQFDYTMFRVHKGLAQLMDPLARLMLERSMEAVLDAGLSPKDLENTYTSVFMTTTVSESESKTTSTLTAKKHMGYAIMAGSKTMMSNRISYFLKLNGPSITLDGDWTVSLIALQRAVLSIESGESDYALIGAANTCLFPELNKIYENLGVISSDGQCRSLDARGSGCFRSEGAVVFLLQRSDTANRVYARVKGVNELCRGSRYAFVGVDALALSPLIEDLYHSKGLDADDVQLLTSDGISIPEVERDEIEASAASLCKNKSELPVSTAKAVAGHGDAVGALISIIHAITAMETGTIPPLKHFEQSGAKSLADSKLKAVKSPQPVDLGEDSIVAVNTLGYTGCIGHTILKPNTKVKQTPSQEDMAFPRLVILSGRTEEDALNAVKYIIEKPLDPEFIRLTQQAFSNRIDGYPARAVAIVPSENPSETTQIKSKLVDKKDRPVWFVYSGMGSQWAGMGKGLLQLPIFAETIQRLQPVLEPEGIDLTHTITTDDSELFEEIIYSFISIAAIQIGLTNVMKSLGIEPDGIIGHSTGELGCAYGDGCLTEEETLRAAYARGRASTAIKLIDGTMASIGMGWDEARAAAPASVDIACHNSADNCTVSGPTADVTEFVEELKGKNVFARAVNVSNIAFHSRYVQPAGQYLHEYLLEVIKDPKKRSTRWVASSINPGDENKAELAFAGPEFFTNNLLSPVRFKEAMQSVPKDAVVIELAPHGLMQPLIRRGLPDGATCIALTKRGHRDGFRFLLEQVGNIFLECVPVKPWLLAPPVTLPVSRGTPPLSSLATWDHREELPIVVYTRNQVSRPVSVPLYPDTTPCITQFNKRFAAPSAFIEVVWRAVADGQPITNCPVIFSDLEFTNTVEMNTALNLELELQLQRETGFFEVVLVTDEDSGNSICILKGMYSIPDSTEAIDLVSAYPTEENGIVLGSEEVYEELLDHDINYDDELRTLRHVILGEKETSGQCYWTGEWSRLLDSMFQLVALTDPRGSVSCGKIRKVTIAPQEIQALSNVLPVRYLRGPSILAAPGINIENYRRSESNKTAAFAVLNMSVSPLQHQTNEVGLETFRLVDCEKNIQFQ</sequence>
<dbReference type="InterPro" id="IPR020841">
    <property type="entry name" value="PKS_Beta-ketoAc_synthase_dom"/>
</dbReference>
<dbReference type="SUPFAM" id="SSF52151">
    <property type="entry name" value="FabD/lysophospholipase-like"/>
    <property type="match status" value="1"/>
</dbReference>
<dbReference type="CDD" id="cd00833">
    <property type="entry name" value="PKS"/>
    <property type="match status" value="1"/>
</dbReference>
<dbReference type="InterPro" id="IPR032821">
    <property type="entry name" value="PKS_assoc"/>
</dbReference>
<dbReference type="EMBL" id="JAPTSV010000004">
    <property type="protein sequence ID" value="KAJ1528563.1"/>
    <property type="molecule type" value="Genomic_DNA"/>
</dbReference>
<dbReference type="PROSITE" id="PS52004">
    <property type="entry name" value="KS3_2"/>
    <property type="match status" value="1"/>
</dbReference>
<gene>
    <name evidence="2" type="ORF">ONE63_006967</name>
</gene>
<dbReference type="Gene3D" id="3.30.70.3290">
    <property type="match status" value="1"/>
</dbReference>
<dbReference type="PANTHER" id="PTHR43775:SF23">
    <property type="entry name" value="FATTY ACID SYNTHASE 3"/>
    <property type="match status" value="1"/>
</dbReference>
<accession>A0AAV7XU08</accession>
<dbReference type="SUPFAM" id="SSF53901">
    <property type="entry name" value="Thiolase-like"/>
    <property type="match status" value="2"/>
</dbReference>
<dbReference type="SMART" id="SM00825">
    <property type="entry name" value="PKS_KS"/>
    <property type="match status" value="1"/>
</dbReference>
<dbReference type="InterPro" id="IPR001227">
    <property type="entry name" value="Ac_transferase_dom_sf"/>
</dbReference>
<dbReference type="Pfam" id="PF00109">
    <property type="entry name" value="ketoacyl-synt"/>
    <property type="match status" value="1"/>
</dbReference>
<evidence type="ECO:0000313" key="2">
    <source>
        <dbReference type="EMBL" id="KAJ1528563.1"/>
    </source>
</evidence>
<dbReference type="InterPro" id="IPR050091">
    <property type="entry name" value="PKS_NRPS_Biosynth_Enz"/>
</dbReference>
<dbReference type="InterPro" id="IPR014030">
    <property type="entry name" value="Ketoacyl_synth_N"/>
</dbReference>
<dbReference type="PANTHER" id="PTHR43775">
    <property type="entry name" value="FATTY ACID SYNTHASE"/>
    <property type="match status" value="1"/>
</dbReference>
<dbReference type="SUPFAM" id="SSF55048">
    <property type="entry name" value="Probable ACP-binding domain of malonyl-CoA ACP transacylase"/>
    <property type="match status" value="1"/>
</dbReference>
<dbReference type="InterPro" id="IPR016036">
    <property type="entry name" value="Malonyl_transacylase_ACP-bd"/>
</dbReference>
<dbReference type="SMART" id="SM00827">
    <property type="entry name" value="PKS_AT"/>
    <property type="match status" value="1"/>
</dbReference>
<protein>
    <recommendedName>
        <fullName evidence="1">Ketosynthase family 3 (KS3) domain-containing protein</fullName>
    </recommendedName>
</protein>
<dbReference type="Pfam" id="PF00698">
    <property type="entry name" value="Acyl_transf_1"/>
    <property type="match status" value="1"/>
</dbReference>
<evidence type="ECO:0000313" key="3">
    <source>
        <dbReference type="Proteomes" id="UP001075354"/>
    </source>
</evidence>
<proteinExistence type="predicted"/>
<dbReference type="InterPro" id="IPR014043">
    <property type="entry name" value="Acyl_transferase_dom"/>
</dbReference>
<name>A0AAV7XU08_9NEOP</name>
<dbReference type="InterPro" id="IPR042104">
    <property type="entry name" value="PKS_dehydratase_sf"/>
</dbReference>
<dbReference type="Gene3D" id="3.10.129.110">
    <property type="entry name" value="Polyketide synthase dehydratase"/>
    <property type="match status" value="1"/>
</dbReference>
<comment type="caution">
    <text evidence="2">The sequence shown here is derived from an EMBL/GenBank/DDBJ whole genome shotgun (WGS) entry which is preliminary data.</text>
</comment>
<dbReference type="Gene3D" id="3.40.366.10">
    <property type="entry name" value="Malonyl-Coenzyme A Acyl Carrier Protein, domain 2"/>
    <property type="match status" value="1"/>
</dbReference>
<evidence type="ECO:0000259" key="1">
    <source>
        <dbReference type="PROSITE" id="PS52004"/>
    </source>
</evidence>
<organism evidence="2 3">
    <name type="scientific">Megalurothrips usitatus</name>
    <name type="common">bean blossom thrips</name>
    <dbReference type="NCBI Taxonomy" id="439358"/>
    <lineage>
        <taxon>Eukaryota</taxon>
        <taxon>Metazoa</taxon>
        <taxon>Ecdysozoa</taxon>
        <taxon>Arthropoda</taxon>
        <taxon>Hexapoda</taxon>
        <taxon>Insecta</taxon>
        <taxon>Pterygota</taxon>
        <taxon>Neoptera</taxon>
        <taxon>Paraneoptera</taxon>
        <taxon>Thysanoptera</taxon>
        <taxon>Terebrantia</taxon>
        <taxon>Thripoidea</taxon>
        <taxon>Thripidae</taxon>
        <taxon>Megalurothrips</taxon>
    </lineage>
</organism>
<dbReference type="GO" id="GO:0004312">
    <property type="term" value="F:fatty acid synthase activity"/>
    <property type="evidence" value="ECO:0007669"/>
    <property type="project" value="TreeGrafter"/>
</dbReference>
<dbReference type="InterPro" id="IPR016035">
    <property type="entry name" value="Acyl_Trfase/lysoPLipase"/>
</dbReference>
<dbReference type="Pfam" id="PF02801">
    <property type="entry name" value="Ketoacyl-synt_C"/>
    <property type="match status" value="1"/>
</dbReference>
<dbReference type="InterPro" id="IPR014031">
    <property type="entry name" value="Ketoacyl_synth_C"/>
</dbReference>
<dbReference type="Proteomes" id="UP001075354">
    <property type="component" value="Chromosome 4"/>
</dbReference>
<feature type="domain" description="Ketosynthase family 3 (KS3)" evidence="1">
    <location>
        <begin position="3"/>
        <end position="409"/>
    </location>
</feature>
<dbReference type="Gene3D" id="3.40.47.10">
    <property type="match status" value="1"/>
</dbReference>
<keyword evidence="3" id="KW-1185">Reference proteome</keyword>
<reference evidence="2" key="1">
    <citation type="submission" date="2022-12" db="EMBL/GenBank/DDBJ databases">
        <title>Chromosome-level genome assembly of the bean flower thrips Megalurothrips usitatus.</title>
        <authorList>
            <person name="Ma L."/>
            <person name="Liu Q."/>
            <person name="Li H."/>
            <person name="Cai W."/>
        </authorList>
    </citation>
    <scope>NUCLEOTIDE SEQUENCE</scope>
    <source>
        <strain evidence="2">Cailab_2022a</strain>
    </source>
</reference>
<dbReference type="GO" id="GO:0006633">
    <property type="term" value="P:fatty acid biosynthetic process"/>
    <property type="evidence" value="ECO:0007669"/>
    <property type="project" value="TreeGrafter"/>
</dbReference>
<dbReference type="Pfam" id="PF16197">
    <property type="entry name" value="KAsynt_C_assoc"/>
    <property type="match status" value="1"/>
</dbReference>
<dbReference type="AlphaFoldDB" id="A0AAV7XU08"/>